<keyword evidence="9" id="KW-1185">Reference proteome</keyword>
<dbReference type="GO" id="GO:0010945">
    <property type="term" value="F:coenzyme A diphosphatase activity"/>
    <property type="evidence" value="ECO:0007669"/>
    <property type="project" value="InterPro"/>
</dbReference>
<dbReference type="PANTHER" id="PTHR12992">
    <property type="entry name" value="NUDIX HYDROLASE"/>
    <property type="match status" value="1"/>
</dbReference>
<reference evidence="8" key="1">
    <citation type="submission" date="2021-12" db="EMBL/GenBank/DDBJ databases">
        <authorList>
            <person name="King R."/>
        </authorList>
    </citation>
    <scope>NUCLEOTIDE SEQUENCE</scope>
</reference>
<sequence>MKSISVLYKLNMSLSPKVLLSSVSRQKCIANLIELPTIFLTKKVAKKHAAVLVPLCEENGEVCLLYTLRSSNLSSHSGQVSFPGGKMDKDETEIDTALRETEEEIGVPSEDIEIWSKMCQVDGRSSKIIITPVVGLIRDFDMNKLEPSEDEVAEIFTVPMKVFCNKNNHGCYMYNNFIIPVYTGGKHTIWGITGIITHLFLQSFLPEDVYKPNFTRQEYKLSELMPAKL</sequence>
<dbReference type="Proteomes" id="UP001154114">
    <property type="component" value="Chromosome 17"/>
</dbReference>
<dbReference type="Gene3D" id="3.90.79.10">
    <property type="entry name" value="Nucleoside Triphosphate Pyrophosphohydrolase"/>
    <property type="match status" value="1"/>
</dbReference>
<dbReference type="Pfam" id="PF00293">
    <property type="entry name" value="NUDIX"/>
    <property type="match status" value="1"/>
</dbReference>
<dbReference type="InterPro" id="IPR000086">
    <property type="entry name" value="NUDIX_hydrolase_dom"/>
</dbReference>
<dbReference type="InterPro" id="IPR015797">
    <property type="entry name" value="NUDIX_hydrolase-like_dom_sf"/>
</dbReference>
<keyword evidence="6" id="KW-0464">Manganese</keyword>
<evidence type="ECO:0000313" key="8">
    <source>
        <dbReference type="EMBL" id="CAD0202457.1"/>
    </source>
</evidence>
<evidence type="ECO:0000256" key="5">
    <source>
        <dbReference type="ARBA" id="ARBA00022842"/>
    </source>
</evidence>
<gene>
    <name evidence="8" type="ORF">CINC_LOCUS4120</name>
</gene>
<keyword evidence="5" id="KW-0460">Magnesium</keyword>
<dbReference type="SUPFAM" id="SSF55811">
    <property type="entry name" value="Nudix"/>
    <property type="match status" value="1"/>
</dbReference>
<evidence type="ECO:0000256" key="6">
    <source>
        <dbReference type="ARBA" id="ARBA00023211"/>
    </source>
</evidence>
<evidence type="ECO:0000313" key="9">
    <source>
        <dbReference type="Proteomes" id="UP001154114"/>
    </source>
</evidence>
<dbReference type="InterPro" id="IPR020084">
    <property type="entry name" value="NUDIX_hydrolase_CS"/>
</dbReference>
<evidence type="ECO:0000256" key="2">
    <source>
        <dbReference type="ARBA" id="ARBA00001946"/>
    </source>
</evidence>
<accession>A0A9N8Q149</accession>
<dbReference type="InterPro" id="IPR045121">
    <property type="entry name" value="CoAse"/>
</dbReference>
<dbReference type="EMBL" id="LR824020">
    <property type="protein sequence ID" value="CAD0202457.1"/>
    <property type="molecule type" value="Genomic_DNA"/>
</dbReference>
<name>A0A9N8Q149_CHRIL</name>
<evidence type="ECO:0000256" key="4">
    <source>
        <dbReference type="ARBA" id="ARBA00022801"/>
    </source>
</evidence>
<dbReference type="OrthoDB" id="10262892at2759"/>
<organism evidence="8 9">
    <name type="scientific">Chrysodeixis includens</name>
    <name type="common">Soybean looper</name>
    <name type="synonym">Pseudoplusia includens</name>
    <dbReference type="NCBI Taxonomy" id="689277"/>
    <lineage>
        <taxon>Eukaryota</taxon>
        <taxon>Metazoa</taxon>
        <taxon>Ecdysozoa</taxon>
        <taxon>Arthropoda</taxon>
        <taxon>Hexapoda</taxon>
        <taxon>Insecta</taxon>
        <taxon>Pterygota</taxon>
        <taxon>Neoptera</taxon>
        <taxon>Endopterygota</taxon>
        <taxon>Lepidoptera</taxon>
        <taxon>Glossata</taxon>
        <taxon>Ditrysia</taxon>
        <taxon>Noctuoidea</taxon>
        <taxon>Noctuidae</taxon>
        <taxon>Plusiinae</taxon>
        <taxon>Chrysodeixis</taxon>
    </lineage>
</organism>
<evidence type="ECO:0000256" key="3">
    <source>
        <dbReference type="ARBA" id="ARBA00022723"/>
    </source>
</evidence>
<keyword evidence="4" id="KW-0378">Hydrolase</keyword>
<keyword evidence="3" id="KW-0479">Metal-binding</keyword>
<dbReference type="PANTHER" id="PTHR12992:SF11">
    <property type="entry name" value="MITOCHONDRIAL COENZYME A DIPHOSPHATASE NUDT8"/>
    <property type="match status" value="1"/>
</dbReference>
<dbReference type="CDD" id="cd03426">
    <property type="entry name" value="NUDIX_CoAse_Nudt7"/>
    <property type="match status" value="1"/>
</dbReference>
<dbReference type="PROSITE" id="PS51462">
    <property type="entry name" value="NUDIX"/>
    <property type="match status" value="1"/>
</dbReference>
<dbReference type="PROSITE" id="PS00893">
    <property type="entry name" value="NUDIX_BOX"/>
    <property type="match status" value="1"/>
</dbReference>
<evidence type="ECO:0000259" key="7">
    <source>
        <dbReference type="PROSITE" id="PS51462"/>
    </source>
</evidence>
<comment type="cofactor">
    <cofactor evidence="1">
        <name>Mn(2+)</name>
        <dbReference type="ChEBI" id="CHEBI:29035"/>
    </cofactor>
</comment>
<evidence type="ECO:0000256" key="1">
    <source>
        <dbReference type="ARBA" id="ARBA00001936"/>
    </source>
</evidence>
<feature type="domain" description="Nudix hydrolase" evidence="7">
    <location>
        <begin position="46"/>
        <end position="187"/>
    </location>
</feature>
<dbReference type="GO" id="GO:0046872">
    <property type="term" value="F:metal ion binding"/>
    <property type="evidence" value="ECO:0007669"/>
    <property type="project" value="UniProtKB-KW"/>
</dbReference>
<protein>
    <recommendedName>
        <fullName evidence="7">Nudix hydrolase domain-containing protein</fullName>
    </recommendedName>
</protein>
<dbReference type="AlphaFoldDB" id="A0A9N8Q149"/>
<comment type="cofactor">
    <cofactor evidence="2">
        <name>Mg(2+)</name>
        <dbReference type="ChEBI" id="CHEBI:18420"/>
    </cofactor>
</comment>
<proteinExistence type="predicted"/>